<evidence type="ECO:0000256" key="2">
    <source>
        <dbReference type="SAM" id="Phobius"/>
    </source>
</evidence>
<feature type="compositionally biased region" description="Pro residues" evidence="1">
    <location>
        <begin position="1"/>
        <end position="23"/>
    </location>
</feature>
<feature type="transmembrane region" description="Helical" evidence="2">
    <location>
        <begin position="212"/>
        <end position="232"/>
    </location>
</feature>
<proteinExistence type="predicted"/>
<feature type="region of interest" description="Disordered" evidence="1">
    <location>
        <begin position="1"/>
        <end position="24"/>
    </location>
</feature>
<name>A0A432MQ74_9BACT</name>
<dbReference type="OrthoDB" id="269491at2"/>
<keyword evidence="2" id="KW-1133">Transmembrane helix</keyword>
<protein>
    <submittedName>
        <fullName evidence="3">Uncharacterized protein</fullName>
    </submittedName>
</protein>
<dbReference type="RefSeq" id="WP_126723318.1">
    <property type="nucleotide sequence ID" value="NZ_RYZH01000001.1"/>
</dbReference>
<accession>A0A432MQ74</accession>
<feature type="transmembrane region" description="Helical" evidence="2">
    <location>
        <begin position="114"/>
        <end position="135"/>
    </location>
</feature>
<feature type="transmembrane region" description="Helical" evidence="2">
    <location>
        <begin position="239"/>
        <end position="258"/>
    </location>
</feature>
<organism evidence="3 4">
    <name type="scientific">Tautonia sociabilis</name>
    <dbReference type="NCBI Taxonomy" id="2080755"/>
    <lineage>
        <taxon>Bacteria</taxon>
        <taxon>Pseudomonadati</taxon>
        <taxon>Planctomycetota</taxon>
        <taxon>Planctomycetia</taxon>
        <taxon>Isosphaerales</taxon>
        <taxon>Isosphaeraceae</taxon>
        <taxon>Tautonia</taxon>
    </lineage>
</organism>
<gene>
    <name evidence="3" type="ORF">TsocGM_00270</name>
</gene>
<keyword evidence="4" id="KW-1185">Reference proteome</keyword>
<reference evidence="3 4" key="2">
    <citation type="submission" date="2019-01" db="EMBL/GenBank/DDBJ databases">
        <title>Tautonia sociabilis, a novel thermotolerant planctomycete of Isosphaeraceae family, isolated from a 4000 m deep subterranean habitat.</title>
        <authorList>
            <person name="Kovaleva O.L."/>
            <person name="Elcheninov A.G."/>
            <person name="Van Heerden E."/>
            <person name="Toshchakov S.V."/>
            <person name="Novikov A."/>
            <person name="Bonch-Osmolovskaya E.A."/>
            <person name="Kublanov I.V."/>
        </authorList>
    </citation>
    <scope>NUCLEOTIDE SEQUENCE [LARGE SCALE GENOMIC DNA]</scope>
    <source>
        <strain evidence="3 4">GM2012</strain>
    </source>
</reference>
<evidence type="ECO:0000313" key="4">
    <source>
        <dbReference type="Proteomes" id="UP000280296"/>
    </source>
</evidence>
<feature type="transmembrane region" description="Helical" evidence="2">
    <location>
        <begin position="66"/>
        <end position="85"/>
    </location>
</feature>
<sequence length="325" mass="35000">MTPHPTPTPTPTPTPSEPASPPDAEPRWWALPACWVELFAAGNLGFLTLDIALAHSMNAFERPAEWIPVAYSLAAPLLLVLCWLLQGRLLPVLEGAPAPNPGRPGWRRVLARQVGLLVGWAGVIVGVSGVIFHLQSHFFRAQTLHNLVYTAPFAAPLAYTGLGLLVILNRLERPTTLEWARWVLLLAMGGFLGNFTLSLADHAQNGFFHPIEWLPVVSASYAVGALIAVSIFPGSRSTWFLAAAVLLLQVAVGLIGFIDHLVPNVRGPMPTLWDAFVFGAPLFAPLLFVDLALLAALGLRSVALVRPDVLPRRCPSGSLTRGTTP</sequence>
<dbReference type="AlphaFoldDB" id="A0A432MQ74"/>
<keyword evidence="2" id="KW-0472">Membrane</keyword>
<evidence type="ECO:0000313" key="3">
    <source>
        <dbReference type="EMBL" id="RUL89643.1"/>
    </source>
</evidence>
<dbReference type="EMBL" id="RYZH01000001">
    <property type="protein sequence ID" value="RUL89643.1"/>
    <property type="molecule type" value="Genomic_DNA"/>
</dbReference>
<comment type="caution">
    <text evidence="3">The sequence shown here is derived from an EMBL/GenBank/DDBJ whole genome shotgun (WGS) entry which is preliminary data.</text>
</comment>
<feature type="transmembrane region" description="Helical" evidence="2">
    <location>
        <begin position="147"/>
        <end position="167"/>
    </location>
</feature>
<reference evidence="3 4" key="1">
    <citation type="submission" date="2018-12" db="EMBL/GenBank/DDBJ databases">
        <authorList>
            <person name="Toschakov S.V."/>
        </authorList>
    </citation>
    <scope>NUCLEOTIDE SEQUENCE [LARGE SCALE GENOMIC DNA]</scope>
    <source>
        <strain evidence="3 4">GM2012</strain>
    </source>
</reference>
<evidence type="ECO:0000256" key="1">
    <source>
        <dbReference type="SAM" id="MobiDB-lite"/>
    </source>
</evidence>
<dbReference type="Proteomes" id="UP000280296">
    <property type="component" value="Unassembled WGS sequence"/>
</dbReference>
<feature type="transmembrane region" description="Helical" evidence="2">
    <location>
        <begin position="278"/>
        <end position="303"/>
    </location>
</feature>
<feature type="transmembrane region" description="Helical" evidence="2">
    <location>
        <begin position="179"/>
        <end position="200"/>
    </location>
</feature>
<keyword evidence="2" id="KW-0812">Transmembrane</keyword>